<dbReference type="PANTHER" id="PTHR46558:SF4">
    <property type="entry name" value="DNA-BIDING PHAGE PROTEIN"/>
    <property type="match status" value="1"/>
</dbReference>
<reference evidence="4" key="1">
    <citation type="journal article" date="2019" name="Int. J. Syst. Evol. Microbiol.">
        <title>The Global Catalogue of Microorganisms (GCM) 10K type strain sequencing project: providing services to taxonomists for standard genome sequencing and annotation.</title>
        <authorList>
            <consortium name="The Broad Institute Genomics Platform"/>
            <consortium name="The Broad Institute Genome Sequencing Center for Infectious Disease"/>
            <person name="Wu L."/>
            <person name="Ma J."/>
        </authorList>
    </citation>
    <scope>NUCLEOTIDE SEQUENCE [LARGE SCALE GENOMIC DNA]</scope>
    <source>
        <strain evidence="4">KCTC 13528</strain>
    </source>
</reference>
<dbReference type="InterPro" id="IPR010982">
    <property type="entry name" value="Lambda_DNA-bd_dom_sf"/>
</dbReference>
<organism evidence="3 4">
    <name type="scientific">Jeotgalibacillus terrae</name>
    <dbReference type="NCBI Taxonomy" id="587735"/>
    <lineage>
        <taxon>Bacteria</taxon>
        <taxon>Bacillati</taxon>
        <taxon>Bacillota</taxon>
        <taxon>Bacilli</taxon>
        <taxon>Bacillales</taxon>
        <taxon>Caryophanaceae</taxon>
        <taxon>Jeotgalibacillus</taxon>
    </lineage>
</organism>
<dbReference type="EMBL" id="JBHUPG010000008">
    <property type="protein sequence ID" value="MFD2911305.1"/>
    <property type="molecule type" value="Genomic_DNA"/>
</dbReference>
<dbReference type="PANTHER" id="PTHR46558">
    <property type="entry name" value="TRACRIPTIONAL REGULATORY PROTEIN-RELATED-RELATED"/>
    <property type="match status" value="1"/>
</dbReference>
<dbReference type="Proteomes" id="UP001597561">
    <property type="component" value="Unassembled WGS sequence"/>
</dbReference>
<dbReference type="CDD" id="cd00093">
    <property type="entry name" value="HTH_XRE"/>
    <property type="match status" value="1"/>
</dbReference>
<name>A0ABW5ZFJ7_9BACL</name>
<evidence type="ECO:0000313" key="4">
    <source>
        <dbReference type="Proteomes" id="UP001597561"/>
    </source>
</evidence>
<dbReference type="SMART" id="SM00530">
    <property type="entry name" value="HTH_XRE"/>
    <property type="match status" value="1"/>
</dbReference>
<keyword evidence="4" id="KW-1185">Reference proteome</keyword>
<accession>A0ABW5ZFJ7</accession>
<gene>
    <name evidence="3" type="ORF">ACFS5P_05415</name>
</gene>
<dbReference type="InterPro" id="IPR001387">
    <property type="entry name" value="Cro/C1-type_HTH"/>
</dbReference>
<protein>
    <submittedName>
        <fullName evidence="3">Helix-turn-helix domain-containing protein</fullName>
    </submittedName>
</protein>
<evidence type="ECO:0000256" key="1">
    <source>
        <dbReference type="ARBA" id="ARBA00023125"/>
    </source>
</evidence>
<dbReference type="RefSeq" id="WP_204727928.1">
    <property type="nucleotide sequence ID" value="NZ_JAFBDK010000001.1"/>
</dbReference>
<proteinExistence type="predicted"/>
<evidence type="ECO:0000313" key="3">
    <source>
        <dbReference type="EMBL" id="MFD2911305.1"/>
    </source>
</evidence>
<comment type="caution">
    <text evidence="3">The sequence shown here is derived from an EMBL/GenBank/DDBJ whole genome shotgun (WGS) entry which is preliminary data.</text>
</comment>
<sequence length="111" mass="12849">MHSIGEAIKKVRTERKLSQEEFANRINKKMDMSITKGMISKWEKDLTEPKANVLRAIVTTFGVSMDELLGVGEFADKSHYRVIAAHIDDDVTEDELEDIMDYIEYIKNKRK</sequence>
<keyword evidence="1" id="KW-0238">DNA-binding</keyword>
<dbReference type="PROSITE" id="PS50943">
    <property type="entry name" value="HTH_CROC1"/>
    <property type="match status" value="1"/>
</dbReference>
<feature type="domain" description="HTH cro/C1-type" evidence="2">
    <location>
        <begin position="8"/>
        <end position="68"/>
    </location>
</feature>
<evidence type="ECO:0000259" key="2">
    <source>
        <dbReference type="PROSITE" id="PS50943"/>
    </source>
</evidence>
<dbReference type="Gene3D" id="1.10.260.40">
    <property type="entry name" value="lambda repressor-like DNA-binding domains"/>
    <property type="match status" value="1"/>
</dbReference>
<dbReference type="Pfam" id="PF01381">
    <property type="entry name" value="HTH_3"/>
    <property type="match status" value="1"/>
</dbReference>
<dbReference type="SUPFAM" id="SSF47413">
    <property type="entry name" value="lambda repressor-like DNA-binding domains"/>
    <property type="match status" value="1"/>
</dbReference>